<reference evidence="1" key="1">
    <citation type="submission" date="2020-04" db="EMBL/GenBank/DDBJ databases">
        <authorList>
            <person name="Chiriac C."/>
            <person name="Salcher M."/>
            <person name="Ghai R."/>
            <person name="Kavagutti S V."/>
        </authorList>
    </citation>
    <scope>NUCLEOTIDE SEQUENCE</scope>
</reference>
<dbReference type="EMBL" id="LR796661">
    <property type="protein sequence ID" value="CAB4157192.1"/>
    <property type="molecule type" value="Genomic_DNA"/>
</dbReference>
<name>A0A6J5NEU9_9CAUD</name>
<proteinExistence type="predicted"/>
<protein>
    <submittedName>
        <fullName evidence="1">Uncharacterized protein</fullName>
    </submittedName>
</protein>
<sequence length="108" mass="11027">MANATSVVVRAGNDQFRGLYTNTFLVRATLDADTLADGAGDTDTVAVPGVVLGDMVLSASLAVDVAGLIVTAYVSAANVVSIRFQNETGAEVNLASATLRLVVVRSLA</sequence>
<evidence type="ECO:0000313" key="1">
    <source>
        <dbReference type="EMBL" id="CAB4157192.1"/>
    </source>
</evidence>
<accession>A0A6J5NEU9</accession>
<gene>
    <name evidence="1" type="ORF">UFOVP682_11</name>
</gene>
<organism evidence="1">
    <name type="scientific">uncultured Caudovirales phage</name>
    <dbReference type="NCBI Taxonomy" id="2100421"/>
    <lineage>
        <taxon>Viruses</taxon>
        <taxon>Duplodnaviria</taxon>
        <taxon>Heunggongvirae</taxon>
        <taxon>Uroviricota</taxon>
        <taxon>Caudoviricetes</taxon>
        <taxon>Peduoviridae</taxon>
        <taxon>Maltschvirus</taxon>
        <taxon>Maltschvirus maltsch</taxon>
    </lineage>
</organism>